<feature type="region of interest" description="Disordered" evidence="1">
    <location>
        <begin position="165"/>
        <end position="187"/>
    </location>
</feature>
<organism evidence="2 3">
    <name type="scientific">Angiostrongylus cantonensis</name>
    <name type="common">Rat lungworm</name>
    <dbReference type="NCBI Taxonomy" id="6313"/>
    <lineage>
        <taxon>Eukaryota</taxon>
        <taxon>Metazoa</taxon>
        <taxon>Ecdysozoa</taxon>
        <taxon>Nematoda</taxon>
        <taxon>Chromadorea</taxon>
        <taxon>Rhabditida</taxon>
        <taxon>Rhabditina</taxon>
        <taxon>Rhabditomorpha</taxon>
        <taxon>Strongyloidea</taxon>
        <taxon>Metastrongylidae</taxon>
        <taxon>Angiostrongylus</taxon>
    </lineage>
</organism>
<dbReference type="WBParaSite" id="ACAC_0000307801-mRNA-1">
    <property type="protein sequence ID" value="ACAC_0000307801-mRNA-1"/>
    <property type="gene ID" value="ACAC_0000307801"/>
</dbReference>
<evidence type="ECO:0000313" key="3">
    <source>
        <dbReference type="WBParaSite" id="ACAC_0000307801-mRNA-1"/>
    </source>
</evidence>
<feature type="region of interest" description="Disordered" evidence="1">
    <location>
        <begin position="277"/>
        <end position="304"/>
    </location>
</feature>
<reference evidence="2" key="1">
    <citation type="submission" date="2012-09" db="EMBL/GenBank/DDBJ databases">
        <authorList>
            <person name="Martin A.A."/>
        </authorList>
    </citation>
    <scope>NUCLEOTIDE SEQUENCE</scope>
</reference>
<sequence length="320" mass="35905">LDSKCAESEFNGSTHFSEHSSRIHIHNGKGENRTLDEPDSHCEQSAALRVAPPPQSHFTMSAPVVVILREENFIEIICKVSLPFRESHSTRHYNEIAQEKVDDQIDSIFEFTEEHDELGTVGCEKLPEKKISVLKDCDAETVQDDSISHNRDVQHISRVSAGHRVPFSSSAAPPAAGVDVHTHKSREETIGKKNLKGDIDAQEKQIKMTLKVLALARRRKNLMAQRLVCQLTTEDFSRITIFRIQMAETNLKSEKEEVSASQDNSVCAACAFTSEENDGTVPTTFLRPNAEQKPPPPNKRRPDDYKVLANGERRLSIMLL</sequence>
<feature type="compositionally biased region" description="Low complexity" evidence="1">
    <location>
        <begin position="166"/>
        <end position="176"/>
    </location>
</feature>
<feature type="region of interest" description="Disordered" evidence="1">
    <location>
        <begin position="1"/>
        <end position="39"/>
    </location>
</feature>
<proteinExistence type="predicted"/>
<reference evidence="3" key="2">
    <citation type="submission" date="2017-02" db="UniProtKB">
        <authorList>
            <consortium name="WormBaseParasite"/>
        </authorList>
    </citation>
    <scope>IDENTIFICATION</scope>
</reference>
<accession>A0A0K0CZD6</accession>
<evidence type="ECO:0000256" key="1">
    <source>
        <dbReference type="SAM" id="MobiDB-lite"/>
    </source>
</evidence>
<feature type="compositionally biased region" description="Basic and acidic residues" evidence="1">
    <location>
        <begin position="28"/>
        <end position="39"/>
    </location>
</feature>
<keyword evidence="2" id="KW-1185">Reference proteome</keyword>
<evidence type="ECO:0000313" key="2">
    <source>
        <dbReference type="Proteomes" id="UP000035642"/>
    </source>
</evidence>
<dbReference type="Proteomes" id="UP000035642">
    <property type="component" value="Unassembled WGS sequence"/>
</dbReference>
<name>A0A0K0CZD6_ANGCA</name>
<protein>
    <submittedName>
        <fullName evidence="3">Tau95_N domain-containing protein</fullName>
    </submittedName>
</protein>
<dbReference type="AlphaFoldDB" id="A0A0K0CZD6"/>